<dbReference type="Pfam" id="PF03472">
    <property type="entry name" value="Autoind_bind"/>
    <property type="match status" value="1"/>
</dbReference>
<dbReference type="EMBL" id="BSOG01000004">
    <property type="protein sequence ID" value="GLR14246.1"/>
    <property type="molecule type" value="Genomic_DNA"/>
</dbReference>
<comment type="caution">
    <text evidence="5">The sequence shown here is derived from an EMBL/GenBank/DDBJ whole genome shotgun (WGS) entry which is preliminary data.</text>
</comment>
<keyword evidence="1" id="KW-0805">Transcription regulation</keyword>
<accession>A0ABQ5YI44</accession>
<keyword evidence="2" id="KW-0238">DNA-binding</keyword>
<dbReference type="InterPro" id="IPR036693">
    <property type="entry name" value="TF_LuxR_autoind-bd_dom_sf"/>
</dbReference>
<gene>
    <name evidence="5" type="ORF">GCM10007907_30360</name>
</gene>
<evidence type="ECO:0000256" key="3">
    <source>
        <dbReference type="ARBA" id="ARBA00023163"/>
    </source>
</evidence>
<keyword evidence="3" id="KW-0804">Transcription</keyword>
<dbReference type="Gene3D" id="1.10.10.10">
    <property type="entry name" value="Winged helix-like DNA-binding domain superfamily/Winged helix DNA-binding domain"/>
    <property type="match status" value="1"/>
</dbReference>
<organism evidence="5 6">
    <name type="scientific">Chitinimonas prasina</name>
    <dbReference type="NCBI Taxonomy" id="1434937"/>
    <lineage>
        <taxon>Bacteria</taxon>
        <taxon>Pseudomonadati</taxon>
        <taxon>Pseudomonadota</taxon>
        <taxon>Betaproteobacteria</taxon>
        <taxon>Neisseriales</taxon>
        <taxon>Chitinibacteraceae</taxon>
        <taxon>Chitinimonas</taxon>
    </lineage>
</organism>
<dbReference type="InterPro" id="IPR000792">
    <property type="entry name" value="Tscrpt_reg_LuxR_C"/>
</dbReference>
<dbReference type="SMART" id="SM00421">
    <property type="entry name" value="HTH_LUXR"/>
    <property type="match status" value="1"/>
</dbReference>
<dbReference type="InterPro" id="IPR005143">
    <property type="entry name" value="TF_LuxR_autoind-bd_dom"/>
</dbReference>
<dbReference type="RefSeq" id="WP_284197329.1">
    <property type="nucleotide sequence ID" value="NZ_BSOG01000004.1"/>
</dbReference>
<dbReference type="Gene3D" id="3.30.450.80">
    <property type="entry name" value="Transcription factor LuxR-like, autoinducer-binding domain"/>
    <property type="match status" value="1"/>
</dbReference>
<dbReference type="SUPFAM" id="SSF75516">
    <property type="entry name" value="Pheromone-binding domain of LuxR-like quorum-sensing transcription factors"/>
    <property type="match status" value="1"/>
</dbReference>
<evidence type="ECO:0000313" key="5">
    <source>
        <dbReference type="EMBL" id="GLR14246.1"/>
    </source>
</evidence>
<dbReference type="InterPro" id="IPR016032">
    <property type="entry name" value="Sig_transdc_resp-reg_C-effctor"/>
</dbReference>
<evidence type="ECO:0000256" key="1">
    <source>
        <dbReference type="ARBA" id="ARBA00023015"/>
    </source>
</evidence>
<dbReference type="Proteomes" id="UP001156706">
    <property type="component" value="Unassembled WGS sequence"/>
</dbReference>
<dbReference type="SUPFAM" id="SSF46894">
    <property type="entry name" value="C-terminal effector domain of the bipartite response regulators"/>
    <property type="match status" value="1"/>
</dbReference>
<keyword evidence="6" id="KW-1185">Reference proteome</keyword>
<evidence type="ECO:0000256" key="2">
    <source>
        <dbReference type="ARBA" id="ARBA00023125"/>
    </source>
</evidence>
<sequence>MGVLRDSLGHVRLADELADQISAMANALGFRNFMLGYVNPTLSNAPFWIDRMPSRTWDAGTVVARDPVSTEVVATTAPKTIIWTAETYASAGAADLWELGNSIGIHNGVVHAARPGGRRRMMLSMDRDAAFDGTLEQQITQAKQLAYFTDMLAGAVITLFDTQDQIEADLSKTELEALKWVFGFGYSAIEIAEKLNISHLAARQLLQAATEKIGAGNYIQASMIAARYGALGAV</sequence>
<name>A0ABQ5YI44_9NEIS</name>
<dbReference type="InterPro" id="IPR036388">
    <property type="entry name" value="WH-like_DNA-bd_sf"/>
</dbReference>
<reference evidence="6" key="1">
    <citation type="journal article" date="2019" name="Int. J. Syst. Evol. Microbiol.">
        <title>The Global Catalogue of Microorganisms (GCM) 10K type strain sequencing project: providing services to taxonomists for standard genome sequencing and annotation.</title>
        <authorList>
            <consortium name="The Broad Institute Genomics Platform"/>
            <consortium name="The Broad Institute Genome Sequencing Center for Infectious Disease"/>
            <person name="Wu L."/>
            <person name="Ma J."/>
        </authorList>
    </citation>
    <scope>NUCLEOTIDE SEQUENCE [LARGE SCALE GENOMIC DNA]</scope>
    <source>
        <strain evidence="6">NBRC 110044</strain>
    </source>
</reference>
<feature type="domain" description="HTH luxR-type" evidence="4">
    <location>
        <begin position="167"/>
        <end position="225"/>
    </location>
</feature>
<protein>
    <recommendedName>
        <fullName evidence="4">HTH luxR-type domain-containing protein</fullName>
    </recommendedName>
</protein>
<proteinExistence type="predicted"/>
<evidence type="ECO:0000313" key="6">
    <source>
        <dbReference type="Proteomes" id="UP001156706"/>
    </source>
</evidence>
<evidence type="ECO:0000259" key="4">
    <source>
        <dbReference type="SMART" id="SM00421"/>
    </source>
</evidence>